<feature type="domain" description="Antitoxin SocA-like Panacea" evidence="1">
    <location>
        <begin position="28"/>
        <end position="118"/>
    </location>
</feature>
<dbReference type="RefSeq" id="WP_412702044.1">
    <property type="nucleotide sequence ID" value="NZ_JBDLBQ010000007.1"/>
</dbReference>
<gene>
    <name evidence="2" type="ORF">ABDJ34_08310</name>
</gene>
<proteinExistence type="predicted"/>
<sequence length="203" mass="24009">MRAIDFSKWFLNKNPNLLKGNFDGNLKLNKLLYFSNLMYFSVFGKELMSDNFEKWEKGPVIESIYNEYKDNSLFELVKSLPSITDKKTLQVLEIINFVYADYSSKELTEESHTHNIWKDVEEKGLIDFKNISQDVKKYMLDLYNIYKYYDFNNIAIERVNGNKYIYFKDNLELTDDILNILQTINSINSPAFIEMIDGELVFS</sequence>
<evidence type="ECO:0000313" key="2">
    <source>
        <dbReference type="EMBL" id="MFN2102903.1"/>
    </source>
</evidence>
<dbReference type="EMBL" id="JBDLBQ010000007">
    <property type="protein sequence ID" value="MFN2102903.1"/>
    <property type="molecule type" value="Genomic_DNA"/>
</dbReference>
<evidence type="ECO:0000259" key="1">
    <source>
        <dbReference type="Pfam" id="PF13274"/>
    </source>
</evidence>
<comment type="caution">
    <text evidence="2">The sequence shown here is derived from an EMBL/GenBank/DDBJ whole genome shotgun (WGS) entry which is preliminary data.</text>
</comment>
<evidence type="ECO:0000313" key="3">
    <source>
        <dbReference type="Proteomes" id="UP001634413"/>
    </source>
</evidence>
<name>A0ABW9KEC2_9FIRM</name>
<accession>A0ABW9KEC2</accession>
<dbReference type="Pfam" id="PF13274">
    <property type="entry name" value="SocA_Panacea"/>
    <property type="match status" value="1"/>
</dbReference>
<dbReference type="Proteomes" id="UP001634413">
    <property type="component" value="Unassembled WGS sequence"/>
</dbReference>
<reference evidence="2 3" key="1">
    <citation type="journal article" date="2024" name="Anaerobe">
        <title>The identification of Finegoldia dalianensis sp. nov., isolated from the pus of a patient with skin abscess and genomic analysis of the strains belonging to Finegoldia genus.</title>
        <authorList>
            <person name="Li Y."/>
            <person name="Wang Y."/>
            <person name="Xiao D."/>
            <person name="Wang J."/>
            <person name="Jin D."/>
        </authorList>
    </citation>
    <scope>NUCLEOTIDE SEQUENCE [LARGE SCALE GENOMIC DNA]</scope>
    <source>
        <strain evidence="2 3">LY240594</strain>
    </source>
</reference>
<organism evidence="2 3">
    <name type="scientific">Finegoldia dalianensis</name>
    <dbReference type="NCBI Taxonomy" id="3145239"/>
    <lineage>
        <taxon>Bacteria</taxon>
        <taxon>Bacillati</taxon>
        <taxon>Bacillota</taxon>
        <taxon>Tissierellia</taxon>
        <taxon>Tissierellales</taxon>
        <taxon>Peptoniphilaceae</taxon>
        <taxon>Finegoldia</taxon>
    </lineage>
</organism>
<dbReference type="InterPro" id="IPR025272">
    <property type="entry name" value="SocA_Panacea"/>
</dbReference>
<keyword evidence="3" id="KW-1185">Reference proteome</keyword>
<protein>
    <submittedName>
        <fullName evidence="2">Type II toxin-antitoxin system antitoxin SocA domain-containing protein</fullName>
    </submittedName>
</protein>